<dbReference type="PANTHER" id="PTHR10683:SF18">
    <property type="entry name" value="TRANSALDOLASE"/>
    <property type="match status" value="1"/>
</dbReference>
<dbReference type="FunFam" id="3.20.20.70:FF:000131">
    <property type="entry name" value="Transaldolase"/>
    <property type="match status" value="1"/>
</dbReference>
<dbReference type="PROSITE" id="PS00958">
    <property type="entry name" value="TRANSALDOLASE_2"/>
    <property type="match status" value="1"/>
</dbReference>
<dbReference type="GO" id="GO:0005829">
    <property type="term" value="C:cytosol"/>
    <property type="evidence" value="ECO:0007669"/>
    <property type="project" value="TreeGrafter"/>
</dbReference>
<dbReference type="CDD" id="cd00957">
    <property type="entry name" value="Transaldolase_TalAB"/>
    <property type="match status" value="1"/>
</dbReference>
<protein>
    <recommendedName>
        <fullName evidence="5 11">Transaldolase</fullName>
        <ecNumber evidence="5 11">2.2.1.2</ecNumber>
    </recommendedName>
</protein>
<evidence type="ECO:0000256" key="3">
    <source>
        <dbReference type="ARBA" id="ARBA00008012"/>
    </source>
</evidence>
<keyword evidence="8 11" id="KW-0570">Pentose shunt</keyword>
<dbReference type="GO" id="GO:0005975">
    <property type="term" value="P:carbohydrate metabolic process"/>
    <property type="evidence" value="ECO:0007669"/>
    <property type="project" value="InterPro"/>
</dbReference>
<comment type="pathway">
    <text evidence="2 11 12">Carbohydrate degradation; pentose phosphate pathway; D-glyceraldehyde 3-phosphate and beta-D-fructose 6-phosphate from D-ribose 5-phosphate and D-xylulose 5-phosphate (non-oxidative stage): step 2/3.</text>
</comment>
<feature type="active site" description="Schiff-base intermediate with substrate" evidence="11">
    <location>
        <position position="134"/>
    </location>
</feature>
<evidence type="ECO:0000256" key="7">
    <source>
        <dbReference type="ARBA" id="ARBA00022679"/>
    </source>
</evidence>
<dbReference type="GO" id="GO:0004801">
    <property type="term" value="F:transaldolase activity"/>
    <property type="evidence" value="ECO:0007669"/>
    <property type="project" value="UniProtKB-UniRule"/>
</dbReference>
<dbReference type="KEGG" id="rle:RL4203"/>
<name>Q1MBJ1_RHIJ3</name>
<dbReference type="Pfam" id="PF00923">
    <property type="entry name" value="TAL_FSA"/>
    <property type="match status" value="1"/>
</dbReference>
<dbReference type="InterPro" id="IPR001585">
    <property type="entry name" value="TAL/FSA"/>
</dbReference>
<evidence type="ECO:0000256" key="12">
    <source>
        <dbReference type="RuleBase" id="RU004155"/>
    </source>
</evidence>
<proteinExistence type="inferred from homology"/>
<keyword evidence="6 11" id="KW-0963">Cytoplasm</keyword>
<dbReference type="PANTHER" id="PTHR10683">
    <property type="entry name" value="TRANSALDOLASE"/>
    <property type="match status" value="1"/>
</dbReference>
<accession>Q1MBJ1</accession>
<dbReference type="AlphaFoldDB" id="Q1MBJ1"/>
<keyword evidence="14" id="KW-1185">Reference proteome</keyword>
<evidence type="ECO:0000256" key="10">
    <source>
        <dbReference type="ARBA" id="ARBA00048810"/>
    </source>
</evidence>
<dbReference type="InterPro" id="IPR018225">
    <property type="entry name" value="Transaldolase_AS"/>
</dbReference>
<evidence type="ECO:0000256" key="9">
    <source>
        <dbReference type="ARBA" id="ARBA00023270"/>
    </source>
</evidence>
<dbReference type="InterPro" id="IPR004730">
    <property type="entry name" value="Transaldolase_1"/>
</dbReference>
<dbReference type="eggNOG" id="COG0176">
    <property type="taxonomic scope" value="Bacteria"/>
</dbReference>
<dbReference type="Gene3D" id="3.20.20.70">
    <property type="entry name" value="Aldolase class I"/>
    <property type="match status" value="1"/>
</dbReference>
<comment type="function">
    <text evidence="1 11 12">Transaldolase is important for the balance of metabolites in the pentose-phosphate pathway.</text>
</comment>
<dbReference type="NCBIfam" id="TIGR00874">
    <property type="entry name" value="talAB"/>
    <property type="match status" value="1"/>
</dbReference>
<reference evidence="13 14" key="1">
    <citation type="journal article" date="2006" name="Genome Biol.">
        <title>The genome of Rhizobium leguminosarum has recognizable core and accessory components.</title>
        <authorList>
            <person name="Young J.W."/>
            <person name="Crossman L.C."/>
            <person name="Johnston A.W.B."/>
            <person name="Thomson N.R."/>
            <person name="Ghazoui Z.F."/>
            <person name="Hull K.H."/>
            <person name="Wexler M."/>
            <person name="Curson A.R.J."/>
            <person name="Todd J.D."/>
            <person name="Poole P.S."/>
            <person name="Mauchline T.H."/>
            <person name="East A.K."/>
            <person name="Quail M.A."/>
            <person name="Churcher C."/>
            <person name="Arrowsmith C."/>
            <person name="Cherevach A."/>
            <person name="Chillingworth T."/>
            <person name="Clarke K."/>
            <person name="Cronin A."/>
            <person name="Davis P."/>
            <person name="Fraser A."/>
            <person name="Hance Z."/>
            <person name="Hauser H."/>
            <person name="Jagels K."/>
            <person name="Moule S."/>
            <person name="Mungall K."/>
            <person name="Norbertczak H."/>
            <person name="Rabbinowitsch E."/>
            <person name="Sanders M."/>
            <person name="Simmonds M."/>
            <person name="Whitehead S."/>
            <person name="Parkhill J."/>
        </authorList>
    </citation>
    <scope>NUCLEOTIDE SEQUENCE [LARGE SCALE GENOMIC DNA]</scope>
    <source>
        <strain evidence="14">DSM 114642 / LMG 32736 / 3841</strain>
    </source>
</reference>
<dbReference type="UniPathway" id="UPA00115">
    <property type="reaction ID" value="UER00414"/>
</dbReference>
<dbReference type="Proteomes" id="UP000006575">
    <property type="component" value="Chromosome"/>
</dbReference>
<dbReference type="SUPFAM" id="SSF51569">
    <property type="entry name" value="Aldolase"/>
    <property type="match status" value="1"/>
</dbReference>
<dbReference type="GO" id="GO:0006098">
    <property type="term" value="P:pentose-phosphate shunt"/>
    <property type="evidence" value="ECO:0007669"/>
    <property type="project" value="UniProtKB-UniRule"/>
</dbReference>
<dbReference type="HAMAP" id="MF_00492">
    <property type="entry name" value="Transaldolase_1"/>
    <property type="match status" value="1"/>
</dbReference>
<comment type="catalytic activity">
    <reaction evidence="10 11 12">
        <text>D-sedoheptulose 7-phosphate + D-glyceraldehyde 3-phosphate = D-erythrose 4-phosphate + beta-D-fructose 6-phosphate</text>
        <dbReference type="Rhea" id="RHEA:17053"/>
        <dbReference type="ChEBI" id="CHEBI:16897"/>
        <dbReference type="ChEBI" id="CHEBI:57483"/>
        <dbReference type="ChEBI" id="CHEBI:57634"/>
        <dbReference type="ChEBI" id="CHEBI:59776"/>
        <dbReference type="EC" id="2.2.1.2"/>
    </reaction>
</comment>
<dbReference type="InterPro" id="IPR013785">
    <property type="entry name" value="Aldolase_TIM"/>
</dbReference>
<comment type="similarity">
    <text evidence="3 11 12">Belongs to the transaldolase family. Type 1 subfamily.</text>
</comment>
<keyword evidence="9 11" id="KW-0704">Schiff base</keyword>
<dbReference type="EnsemblBacteria" id="CAK09692">
    <property type="protein sequence ID" value="CAK09692"/>
    <property type="gene ID" value="RL4203"/>
</dbReference>
<dbReference type="EMBL" id="AM236080">
    <property type="protein sequence ID" value="CAK09692.1"/>
    <property type="molecule type" value="Genomic_DNA"/>
</dbReference>
<dbReference type="NCBIfam" id="NF009001">
    <property type="entry name" value="PRK12346.1"/>
    <property type="match status" value="1"/>
</dbReference>
<dbReference type="EC" id="2.2.1.2" evidence="5 11"/>
<evidence type="ECO:0000256" key="2">
    <source>
        <dbReference type="ARBA" id="ARBA00004857"/>
    </source>
</evidence>
<gene>
    <name evidence="13" type="primary">talB</name>
    <name evidence="11" type="synonym">tal</name>
    <name evidence="13" type="ordered locus">RL4203</name>
</gene>
<evidence type="ECO:0000313" key="13">
    <source>
        <dbReference type="EMBL" id="CAK09692.1"/>
    </source>
</evidence>
<keyword evidence="7 11" id="KW-0808">Transferase</keyword>
<evidence type="ECO:0000256" key="8">
    <source>
        <dbReference type="ARBA" id="ARBA00023126"/>
    </source>
</evidence>
<dbReference type="HOGENOM" id="CLU_047470_0_1_5"/>
<comment type="subunit">
    <text evidence="4">Homodimer.</text>
</comment>
<evidence type="ECO:0000256" key="5">
    <source>
        <dbReference type="ARBA" id="ARBA00013151"/>
    </source>
</evidence>
<evidence type="ECO:0000256" key="1">
    <source>
        <dbReference type="ARBA" id="ARBA00003518"/>
    </source>
</evidence>
<evidence type="ECO:0000256" key="4">
    <source>
        <dbReference type="ARBA" id="ARBA00011738"/>
    </source>
</evidence>
<comment type="subcellular location">
    <subcellularLocation>
        <location evidence="11">Cytoplasm</location>
    </subcellularLocation>
</comment>
<sequence>MTMTSKLDQLREITTVVADTGDIEAVARLKPVDCTTNPSIVLKALGTPMFADAIKEAVAWGKKQGGNPEAVSSAVADRLAISVGAALVKLVPGRVSTEVDADLSFDTEASLAKARAIIAAYKDRGIGQDRILIKLASTWEGIRAAEVLQKEGIDCNLTLLFSKAQAIACADAKVFLISPFVGRILDWYKKSTGKDYTAEEDPGVVSVREIYNYYKANDIKTIVMGASFRSAGEIEALAGCDRLTISPNLLDELAKDEGKLERKLSPESRKPDPKVSVDEKTFRWMMNEDAMATEKLAEGIRAFAKDLGTLRTMVQKELQLAAA</sequence>
<evidence type="ECO:0000313" key="14">
    <source>
        <dbReference type="Proteomes" id="UP000006575"/>
    </source>
</evidence>
<organism evidence="13 14">
    <name type="scientific">Rhizobium johnstonii (strain DSM 114642 / LMG 32736 / 3841)</name>
    <name type="common">Rhizobium leguminosarum bv. viciae</name>
    <dbReference type="NCBI Taxonomy" id="216596"/>
    <lineage>
        <taxon>Bacteria</taxon>
        <taxon>Pseudomonadati</taxon>
        <taxon>Pseudomonadota</taxon>
        <taxon>Alphaproteobacteria</taxon>
        <taxon>Hyphomicrobiales</taxon>
        <taxon>Rhizobiaceae</taxon>
        <taxon>Rhizobium/Agrobacterium group</taxon>
        <taxon>Rhizobium</taxon>
        <taxon>Rhizobium johnstonii</taxon>
    </lineage>
</organism>
<evidence type="ECO:0000256" key="11">
    <source>
        <dbReference type="HAMAP-Rule" id="MF_00492"/>
    </source>
</evidence>
<dbReference type="PROSITE" id="PS01054">
    <property type="entry name" value="TRANSALDOLASE_1"/>
    <property type="match status" value="1"/>
</dbReference>
<evidence type="ECO:0000256" key="6">
    <source>
        <dbReference type="ARBA" id="ARBA00022490"/>
    </source>
</evidence>